<evidence type="ECO:0000256" key="9">
    <source>
        <dbReference type="ARBA" id="ARBA00022840"/>
    </source>
</evidence>
<dbReference type="InterPro" id="IPR036890">
    <property type="entry name" value="HATPase_C_sf"/>
</dbReference>
<dbReference type="Gene3D" id="3.30.565.10">
    <property type="entry name" value="Histidine kinase-like ATPase, C-terminal domain"/>
    <property type="match status" value="1"/>
</dbReference>
<feature type="transmembrane region" description="Helical" evidence="13">
    <location>
        <begin position="12"/>
        <end position="30"/>
    </location>
</feature>
<dbReference type="RefSeq" id="WP_191699506.1">
    <property type="nucleotide sequence ID" value="NZ_JACSPZ010000003.1"/>
</dbReference>
<evidence type="ECO:0000256" key="3">
    <source>
        <dbReference type="ARBA" id="ARBA00012438"/>
    </source>
</evidence>
<dbReference type="Pfam" id="PF02518">
    <property type="entry name" value="HATPase_c"/>
    <property type="match status" value="1"/>
</dbReference>
<dbReference type="InterPro" id="IPR004358">
    <property type="entry name" value="Sig_transdc_His_kin-like_C"/>
</dbReference>
<dbReference type="GO" id="GO:0016301">
    <property type="term" value="F:kinase activity"/>
    <property type="evidence" value="ECO:0007669"/>
    <property type="project" value="UniProtKB-KW"/>
</dbReference>
<evidence type="ECO:0000313" key="15">
    <source>
        <dbReference type="EMBL" id="MBD8036526.1"/>
    </source>
</evidence>
<evidence type="ECO:0000256" key="8">
    <source>
        <dbReference type="ARBA" id="ARBA00022777"/>
    </source>
</evidence>
<evidence type="ECO:0000256" key="1">
    <source>
        <dbReference type="ARBA" id="ARBA00000085"/>
    </source>
</evidence>
<keyword evidence="12 13" id="KW-0472">Membrane</keyword>
<organism evidence="15 16">
    <name type="scientific">Solibacillus faecavium</name>
    <dbReference type="NCBI Taxonomy" id="2762221"/>
    <lineage>
        <taxon>Bacteria</taxon>
        <taxon>Bacillati</taxon>
        <taxon>Bacillota</taxon>
        <taxon>Bacilli</taxon>
        <taxon>Bacillales</taxon>
        <taxon>Caryophanaceae</taxon>
        <taxon>Solibacillus</taxon>
    </lineage>
</organism>
<dbReference type="PROSITE" id="PS50109">
    <property type="entry name" value="HIS_KIN"/>
    <property type="match status" value="1"/>
</dbReference>
<evidence type="ECO:0000256" key="4">
    <source>
        <dbReference type="ARBA" id="ARBA00022475"/>
    </source>
</evidence>
<protein>
    <recommendedName>
        <fullName evidence="3">histidine kinase</fullName>
        <ecNumber evidence="3">2.7.13.3</ecNumber>
    </recommendedName>
</protein>
<dbReference type="PRINTS" id="PR00344">
    <property type="entry name" value="BCTRLSENSOR"/>
</dbReference>
<keyword evidence="5" id="KW-0808">Transferase</keyword>
<evidence type="ECO:0000256" key="10">
    <source>
        <dbReference type="ARBA" id="ARBA00022989"/>
    </source>
</evidence>
<evidence type="ECO:0000256" key="2">
    <source>
        <dbReference type="ARBA" id="ARBA00004651"/>
    </source>
</evidence>
<keyword evidence="6 13" id="KW-0812">Transmembrane</keyword>
<dbReference type="Proteomes" id="UP000619101">
    <property type="component" value="Unassembled WGS sequence"/>
</dbReference>
<dbReference type="EC" id="2.7.13.3" evidence="3"/>
<dbReference type="InterPro" id="IPR050351">
    <property type="entry name" value="BphY/WalK/GraS-like"/>
</dbReference>
<evidence type="ECO:0000256" key="7">
    <source>
        <dbReference type="ARBA" id="ARBA00022741"/>
    </source>
</evidence>
<evidence type="ECO:0000256" key="12">
    <source>
        <dbReference type="ARBA" id="ARBA00023136"/>
    </source>
</evidence>
<feature type="transmembrane region" description="Helical" evidence="13">
    <location>
        <begin position="36"/>
        <end position="60"/>
    </location>
</feature>
<accession>A0ABR8XX59</accession>
<keyword evidence="9" id="KW-0067">ATP-binding</keyword>
<dbReference type="InterPro" id="IPR003594">
    <property type="entry name" value="HATPase_dom"/>
</dbReference>
<dbReference type="InterPro" id="IPR005467">
    <property type="entry name" value="His_kinase_dom"/>
</dbReference>
<keyword evidence="10 13" id="KW-1133">Transmembrane helix</keyword>
<name>A0ABR8XX59_9BACL</name>
<evidence type="ECO:0000256" key="13">
    <source>
        <dbReference type="SAM" id="Phobius"/>
    </source>
</evidence>
<proteinExistence type="predicted"/>
<comment type="subcellular location">
    <subcellularLocation>
        <location evidence="2">Cell membrane</location>
        <topology evidence="2">Multi-pass membrane protein</topology>
    </subcellularLocation>
</comment>
<dbReference type="SMART" id="SM00387">
    <property type="entry name" value="HATPase_c"/>
    <property type="match status" value="1"/>
</dbReference>
<dbReference type="EMBL" id="JACSPZ010000003">
    <property type="protein sequence ID" value="MBD8036526.1"/>
    <property type="molecule type" value="Genomic_DNA"/>
</dbReference>
<keyword evidence="4" id="KW-1003">Cell membrane</keyword>
<dbReference type="SUPFAM" id="SSF55874">
    <property type="entry name" value="ATPase domain of HSP90 chaperone/DNA topoisomerase II/histidine kinase"/>
    <property type="match status" value="1"/>
</dbReference>
<evidence type="ECO:0000256" key="5">
    <source>
        <dbReference type="ARBA" id="ARBA00022679"/>
    </source>
</evidence>
<keyword evidence="16" id="KW-1185">Reference proteome</keyword>
<gene>
    <name evidence="15" type="ORF">H9635_07210</name>
</gene>
<dbReference type="PANTHER" id="PTHR45453:SF2">
    <property type="entry name" value="HISTIDINE KINASE"/>
    <property type="match status" value="1"/>
</dbReference>
<comment type="caution">
    <text evidence="15">The sequence shown here is derived from an EMBL/GenBank/DDBJ whole genome shotgun (WGS) entry which is preliminary data.</text>
</comment>
<keyword evidence="11" id="KW-0902">Two-component regulatory system</keyword>
<evidence type="ECO:0000256" key="6">
    <source>
        <dbReference type="ARBA" id="ARBA00022692"/>
    </source>
</evidence>
<reference evidence="15 16" key="1">
    <citation type="submission" date="2020-08" db="EMBL/GenBank/DDBJ databases">
        <title>A Genomic Blueprint of the Chicken Gut Microbiome.</title>
        <authorList>
            <person name="Gilroy R."/>
            <person name="Ravi A."/>
            <person name="Getino M."/>
            <person name="Pursley I."/>
            <person name="Horton D.L."/>
            <person name="Alikhan N.-F."/>
            <person name="Baker D."/>
            <person name="Gharbi K."/>
            <person name="Hall N."/>
            <person name="Watson M."/>
            <person name="Adriaenssens E.M."/>
            <person name="Foster-Nyarko E."/>
            <person name="Jarju S."/>
            <person name="Secka A."/>
            <person name="Antonio M."/>
            <person name="Oren A."/>
            <person name="Chaudhuri R."/>
            <person name="La Ragione R.M."/>
            <person name="Hildebrand F."/>
            <person name="Pallen M.J."/>
        </authorList>
    </citation>
    <scope>NUCLEOTIDE SEQUENCE [LARGE SCALE GENOMIC DNA]</scope>
    <source>
        <strain evidence="15 16">A46</strain>
    </source>
</reference>
<dbReference type="PANTHER" id="PTHR45453">
    <property type="entry name" value="PHOSPHATE REGULON SENSOR PROTEIN PHOR"/>
    <property type="match status" value="1"/>
</dbReference>
<keyword evidence="7" id="KW-0547">Nucleotide-binding</keyword>
<feature type="domain" description="Histidine kinase" evidence="14">
    <location>
        <begin position="122"/>
        <end position="327"/>
    </location>
</feature>
<keyword evidence="8 15" id="KW-0418">Kinase</keyword>
<comment type="catalytic activity">
    <reaction evidence="1">
        <text>ATP + protein L-histidine = ADP + protein N-phospho-L-histidine.</text>
        <dbReference type="EC" id="2.7.13.3"/>
    </reaction>
</comment>
<evidence type="ECO:0000313" key="16">
    <source>
        <dbReference type="Proteomes" id="UP000619101"/>
    </source>
</evidence>
<sequence>MAIKLFIKEHLSYIIFQIVLTLFLLSLFWLDGFRNINTAIYAIAISTLLIFSFLVVRYMLRRRYLAKISVLPITMEDALQKNAKTTEYAVTEQYLHELYRLYQHEVQALYATQSRQYKFMNQWVHQMKTPVSVLELLLQQDEELDKRSVQEEVERLKRGLEMVLMHARLENFADDMQIMKVPLKSVIMNTINENKRLFITNRVFPEVNIDEDIVVMSDEKWLRFLIEQFITNAVKYTFEPNKKIYITVVQKESQVQLCIRDEGIGIPKADLSRITKAFYTGENGRKTGESTGMGLYIAKEICDKLGHQLVITSETGQGTQVEVIFQS</sequence>
<evidence type="ECO:0000256" key="11">
    <source>
        <dbReference type="ARBA" id="ARBA00023012"/>
    </source>
</evidence>
<evidence type="ECO:0000259" key="14">
    <source>
        <dbReference type="PROSITE" id="PS50109"/>
    </source>
</evidence>